<sequence>MAGLLLITARTDLKRLNRALTILRDWEFGEGEYVQKVVTTRNAYELETPDKALEATKVPLSDDFDNAWINTSVADVEAYMRDAHRSLTETIHSANTSVFLVLDEEGLAKDEIVLCNREWSLDLDDYEDEYKKTRVPLEQAHAMYANLEVSNMDFDAFVEDGDGEGEDGWWTYRPIDGVEIAEDVIAEREAELERLREQGLVE</sequence>
<dbReference type="InParanoid" id="A0A1V8TKB7"/>
<dbReference type="Pfam" id="PF21962">
    <property type="entry name" value="DUF6924"/>
    <property type="match status" value="1"/>
</dbReference>
<dbReference type="EMBL" id="NAJO01000006">
    <property type="protein sequence ID" value="OQO11809.1"/>
    <property type="molecule type" value="Genomic_DNA"/>
</dbReference>
<accession>A0A1V8TKB7</accession>
<gene>
    <name evidence="2" type="ORF">B0A48_03536</name>
</gene>
<dbReference type="AlphaFoldDB" id="A0A1V8TKB7"/>
<comment type="caution">
    <text evidence="2">The sequence shown here is derived from an EMBL/GenBank/DDBJ whole genome shotgun (WGS) entry which is preliminary data.</text>
</comment>
<name>A0A1V8TKB7_9PEZI</name>
<dbReference type="InterPro" id="IPR053832">
    <property type="entry name" value="DUF6924"/>
</dbReference>
<evidence type="ECO:0000313" key="2">
    <source>
        <dbReference type="EMBL" id="OQO11809.1"/>
    </source>
</evidence>
<keyword evidence="3" id="KW-1185">Reference proteome</keyword>
<reference evidence="3" key="1">
    <citation type="submission" date="2017-03" db="EMBL/GenBank/DDBJ databases">
        <title>Genomes of endolithic fungi from Antarctica.</title>
        <authorList>
            <person name="Coleine C."/>
            <person name="Masonjones S."/>
            <person name="Stajich J.E."/>
        </authorList>
    </citation>
    <scope>NUCLEOTIDE SEQUENCE [LARGE SCALE GENOMIC DNA]</scope>
    <source>
        <strain evidence="3">CCFEE 5527</strain>
    </source>
</reference>
<evidence type="ECO:0000259" key="1">
    <source>
        <dbReference type="Pfam" id="PF21962"/>
    </source>
</evidence>
<organism evidence="2 3">
    <name type="scientific">Cryoendolithus antarcticus</name>
    <dbReference type="NCBI Taxonomy" id="1507870"/>
    <lineage>
        <taxon>Eukaryota</taxon>
        <taxon>Fungi</taxon>
        <taxon>Dikarya</taxon>
        <taxon>Ascomycota</taxon>
        <taxon>Pezizomycotina</taxon>
        <taxon>Dothideomycetes</taxon>
        <taxon>Dothideomycetidae</taxon>
        <taxon>Cladosporiales</taxon>
        <taxon>Cladosporiaceae</taxon>
        <taxon>Cryoendolithus</taxon>
    </lineage>
</organism>
<proteinExistence type="predicted"/>
<dbReference type="STRING" id="1507870.A0A1V8TKB7"/>
<dbReference type="Proteomes" id="UP000192596">
    <property type="component" value="Unassembled WGS sequence"/>
</dbReference>
<evidence type="ECO:0000313" key="3">
    <source>
        <dbReference type="Proteomes" id="UP000192596"/>
    </source>
</evidence>
<protein>
    <recommendedName>
        <fullName evidence="1">DUF6924 domain-containing protein</fullName>
    </recommendedName>
</protein>
<dbReference type="OrthoDB" id="2884623at2759"/>
<feature type="domain" description="DUF6924" evidence="1">
    <location>
        <begin position="64"/>
        <end position="165"/>
    </location>
</feature>